<accession>A0AAD5UWG1</accession>
<comment type="caution">
    <text evidence="2">The sequence shown here is derived from an EMBL/GenBank/DDBJ whole genome shotgun (WGS) entry which is preliminary data.</text>
</comment>
<proteinExistence type="predicted"/>
<keyword evidence="3" id="KW-1185">Reference proteome</keyword>
<feature type="region of interest" description="Disordered" evidence="1">
    <location>
        <begin position="1"/>
        <end position="23"/>
    </location>
</feature>
<evidence type="ECO:0000256" key="1">
    <source>
        <dbReference type="SAM" id="MobiDB-lite"/>
    </source>
</evidence>
<sequence>MNTQVPLASGRPPPSPPPPSIETRHISRTNLKLLEDNVIADEKFSSLITQIEKGRVVLSSKGARIHNLKGQLDSSQAECASLQHSQQVLIFATTRPDSVPCNAILCATDKTLRTELRTQSRDFEDPCRDAALEIAKGRGKLIEIKGSREREKKALEEEFARLAGVQAELDATQGRLQAEKDRVKRLGDANEVLGREIAELNLKNTEEEFVIACYSLPSHESPHSCISASIHPASDEFHTQFLKHQPQPNILDAIYDNTTIGVVRMDTGLR</sequence>
<dbReference type="AlphaFoldDB" id="A0AAD5UWG1"/>
<name>A0AAD5UWG1_9APHY</name>
<organism evidence="2 3">
    <name type="scientific">Meripilus lineatus</name>
    <dbReference type="NCBI Taxonomy" id="2056292"/>
    <lineage>
        <taxon>Eukaryota</taxon>
        <taxon>Fungi</taxon>
        <taxon>Dikarya</taxon>
        <taxon>Basidiomycota</taxon>
        <taxon>Agaricomycotina</taxon>
        <taxon>Agaricomycetes</taxon>
        <taxon>Polyporales</taxon>
        <taxon>Meripilaceae</taxon>
        <taxon>Meripilus</taxon>
    </lineage>
</organism>
<dbReference type="EMBL" id="JANAWD010000424">
    <property type="protein sequence ID" value="KAJ3479671.1"/>
    <property type="molecule type" value="Genomic_DNA"/>
</dbReference>
<gene>
    <name evidence="2" type="ORF">NLI96_g8889</name>
</gene>
<feature type="compositionally biased region" description="Pro residues" evidence="1">
    <location>
        <begin position="11"/>
        <end position="20"/>
    </location>
</feature>
<protein>
    <submittedName>
        <fullName evidence="2">Uncharacterized protein</fullName>
    </submittedName>
</protein>
<reference evidence="2" key="1">
    <citation type="submission" date="2022-07" db="EMBL/GenBank/DDBJ databases">
        <title>Genome Sequence of Physisporinus lineatus.</title>
        <authorList>
            <person name="Buettner E."/>
        </authorList>
    </citation>
    <scope>NUCLEOTIDE SEQUENCE</scope>
    <source>
        <strain evidence="2">VT162</strain>
    </source>
</reference>
<evidence type="ECO:0000313" key="2">
    <source>
        <dbReference type="EMBL" id="KAJ3479671.1"/>
    </source>
</evidence>
<dbReference type="Proteomes" id="UP001212997">
    <property type="component" value="Unassembled WGS sequence"/>
</dbReference>
<evidence type="ECO:0000313" key="3">
    <source>
        <dbReference type="Proteomes" id="UP001212997"/>
    </source>
</evidence>